<keyword evidence="1" id="KW-0815">Transposition</keyword>
<organism evidence="6 7">
    <name type="scientific">Centaurea solstitialis</name>
    <name type="common">yellow star-thistle</name>
    <dbReference type="NCBI Taxonomy" id="347529"/>
    <lineage>
        <taxon>Eukaryota</taxon>
        <taxon>Viridiplantae</taxon>
        <taxon>Streptophyta</taxon>
        <taxon>Embryophyta</taxon>
        <taxon>Tracheophyta</taxon>
        <taxon>Spermatophyta</taxon>
        <taxon>Magnoliopsida</taxon>
        <taxon>eudicotyledons</taxon>
        <taxon>Gunneridae</taxon>
        <taxon>Pentapetalae</taxon>
        <taxon>asterids</taxon>
        <taxon>campanulids</taxon>
        <taxon>Asterales</taxon>
        <taxon>Asteraceae</taxon>
        <taxon>Carduoideae</taxon>
        <taxon>Cardueae</taxon>
        <taxon>Centaureinae</taxon>
        <taxon>Centaurea</taxon>
    </lineage>
</organism>
<evidence type="ECO:0000256" key="2">
    <source>
        <dbReference type="ARBA" id="ARBA00023125"/>
    </source>
</evidence>
<keyword evidence="3" id="KW-0233">DNA recombination</keyword>
<dbReference type="InterPro" id="IPR018289">
    <property type="entry name" value="MULE_transposase_dom"/>
</dbReference>
<dbReference type="GO" id="GO:0006313">
    <property type="term" value="P:DNA transposition"/>
    <property type="evidence" value="ECO:0007669"/>
    <property type="project" value="InterPro"/>
</dbReference>
<feature type="region of interest" description="Disordered" evidence="4">
    <location>
        <begin position="738"/>
        <end position="762"/>
    </location>
</feature>
<feature type="region of interest" description="Disordered" evidence="4">
    <location>
        <begin position="638"/>
        <end position="674"/>
    </location>
</feature>
<dbReference type="GO" id="GO:0004803">
    <property type="term" value="F:transposase activity"/>
    <property type="evidence" value="ECO:0007669"/>
    <property type="project" value="InterPro"/>
</dbReference>
<feature type="region of interest" description="Disordered" evidence="4">
    <location>
        <begin position="1"/>
        <end position="68"/>
    </location>
</feature>
<keyword evidence="2" id="KW-0238">DNA-binding</keyword>
<reference evidence="6" key="1">
    <citation type="submission" date="2023-03" db="EMBL/GenBank/DDBJ databases">
        <title>Chromosome-scale reference genome and RAD-based genetic map of yellow starthistle (Centaurea solstitialis) reveal putative structural variation and QTLs associated with invader traits.</title>
        <authorList>
            <person name="Reatini B."/>
            <person name="Cang F.A."/>
            <person name="Jiang Q."/>
            <person name="Mckibben M.T.W."/>
            <person name="Barker M.S."/>
            <person name="Rieseberg L.H."/>
            <person name="Dlugosch K.M."/>
        </authorList>
    </citation>
    <scope>NUCLEOTIDE SEQUENCE</scope>
    <source>
        <strain evidence="6">CAN-66</strain>
        <tissue evidence="6">Leaf</tissue>
    </source>
</reference>
<evidence type="ECO:0000256" key="4">
    <source>
        <dbReference type="SAM" id="MobiDB-lite"/>
    </source>
</evidence>
<feature type="domain" description="MULE transposase" evidence="5">
    <location>
        <begin position="306"/>
        <end position="402"/>
    </location>
</feature>
<feature type="compositionally biased region" description="Acidic residues" evidence="4">
    <location>
        <begin position="12"/>
        <end position="44"/>
    </location>
</feature>
<evidence type="ECO:0000313" key="7">
    <source>
        <dbReference type="Proteomes" id="UP001172457"/>
    </source>
</evidence>
<dbReference type="AlphaFoldDB" id="A0AA38TNS2"/>
<comment type="caution">
    <text evidence="6">The sequence shown here is derived from an EMBL/GenBank/DDBJ whole genome shotgun (WGS) entry which is preliminary data.</text>
</comment>
<gene>
    <name evidence="6" type="ORF">OSB04_012819</name>
</gene>
<evidence type="ECO:0000259" key="5">
    <source>
        <dbReference type="Pfam" id="PF10551"/>
    </source>
</evidence>
<accession>A0AA38TNS2</accession>
<dbReference type="Pfam" id="PF10551">
    <property type="entry name" value="MULE"/>
    <property type="match status" value="1"/>
</dbReference>
<protein>
    <recommendedName>
        <fullName evidence="5">MULE transposase domain-containing protein</fullName>
    </recommendedName>
</protein>
<proteinExistence type="predicted"/>
<name>A0AA38TNS2_9ASTR</name>
<feature type="region of interest" description="Disordered" evidence="4">
    <location>
        <begin position="585"/>
        <end position="625"/>
    </location>
</feature>
<evidence type="ECO:0000256" key="3">
    <source>
        <dbReference type="ARBA" id="ARBA00023172"/>
    </source>
</evidence>
<feature type="compositionally biased region" description="Acidic residues" evidence="4">
    <location>
        <begin position="52"/>
        <end position="68"/>
    </location>
</feature>
<dbReference type="PROSITE" id="PS01007">
    <property type="entry name" value="TRANSPOSASE_MUTATOR"/>
    <property type="match status" value="1"/>
</dbReference>
<keyword evidence="7" id="KW-1185">Reference proteome</keyword>
<evidence type="ECO:0000313" key="6">
    <source>
        <dbReference type="EMBL" id="KAJ9558205.1"/>
    </source>
</evidence>
<dbReference type="PANTHER" id="PTHR31973">
    <property type="entry name" value="POLYPROTEIN, PUTATIVE-RELATED"/>
    <property type="match status" value="1"/>
</dbReference>
<dbReference type="PANTHER" id="PTHR31973:SF189">
    <property type="entry name" value="TRANSPOSASE, MUDR, PLANT, MULE TRANSPOSASE DOMAIN PROTEIN-RELATED"/>
    <property type="match status" value="1"/>
</dbReference>
<dbReference type="Proteomes" id="UP001172457">
    <property type="component" value="Chromosome 3"/>
</dbReference>
<evidence type="ECO:0000256" key="1">
    <source>
        <dbReference type="ARBA" id="ARBA00022578"/>
    </source>
</evidence>
<dbReference type="InterPro" id="IPR001207">
    <property type="entry name" value="Transposase_mutator"/>
</dbReference>
<dbReference type="EMBL" id="JARYMX010000003">
    <property type="protein sequence ID" value="KAJ9558205.1"/>
    <property type="molecule type" value="Genomic_DNA"/>
</dbReference>
<sequence>MDHHDTNLSFLLEDDSDNEDGVGNEDGFDNEDGVENEDGFDNEDGVGKEDGVENEDEETDNVTDISDDEYVTQHMFNDPQFNERPTTHVMNDDEFQCSDSENDDELQYPMHDPNTHWKIMKPMKSERYESLQQLKTCIVNYAVANGYKLYFEESKSTHLLWASRMRDEASFQIKSLDSTHRCSRDYSLGTLVSSEWIAKTMANKIRENPKIKCRQLKQAVMKKYQLKISDNMCRRAKARVLYDDVQSTSTHYTKIWDYGAEIEKSNPGSTVQINVQTIPSGEIVFQRMYVCFAALKEGWIGVCRKVIGLDGCFLKGTAQGELLSAVGRDANNQVYPIAWAVVDVETTENWRWFISLLKEDLGLGNGEDVALLFDQHKGLLEVVRQVLPNSEHRQCARHVYANFSKKWVGVQFRGLFWGAAKSTFVQSFKGFVDRVKQINDQAYKDSSDRRPYNWSRAWFSAGFDCDAIENGISESWNSMIKDTRGRPIIRMLEDIRLVVMARLINQRNEGESWTDDICPNTRVKLEEMKRKSSGIPCPHSVAAIYHLHKNVDDFVSDNLKKTKFMATYMYSIRLVGGELFWPKTNNPPPLPPMERRMPGRPSVKRKRSTIESSNAVRSTRSRKCQKCQQLGHYQSTCKNDAVQAPAKGTAKKGRPKKPDPSRNPKKSATTRTGVRYGPNGSRCLFVIEGVRYHMDMYCNCDARREGPVILTDHMVIRNRRPGFLSVQDVYILRRSPHAHLLGPPIPSSSNDPVGMEKENVEP</sequence>
<dbReference type="GO" id="GO:0003677">
    <property type="term" value="F:DNA binding"/>
    <property type="evidence" value="ECO:0007669"/>
    <property type="project" value="UniProtKB-KW"/>
</dbReference>